<feature type="signal peptide" evidence="1">
    <location>
        <begin position="1"/>
        <end position="18"/>
    </location>
</feature>
<accession>A0A2P5EMD4</accession>
<keyword evidence="3" id="KW-1185">Reference proteome</keyword>
<protein>
    <recommendedName>
        <fullName evidence="4">Rx N-terminal domain-containing protein</fullName>
    </recommendedName>
</protein>
<gene>
    <name evidence="2" type="ORF">TorRG33x02_175280</name>
</gene>
<evidence type="ECO:0000313" key="2">
    <source>
        <dbReference type="EMBL" id="PON86696.1"/>
    </source>
</evidence>
<evidence type="ECO:0008006" key="4">
    <source>
        <dbReference type="Google" id="ProtNLM"/>
    </source>
</evidence>
<dbReference type="InParanoid" id="A0A2P5EMD4"/>
<evidence type="ECO:0000256" key="1">
    <source>
        <dbReference type="SAM" id="SignalP"/>
    </source>
</evidence>
<dbReference type="EMBL" id="JXTC01000128">
    <property type="protein sequence ID" value="PON86696.1"/>
    <property type="molecule type" value="Genomic_DNA"/>
</dbReference>
<dbReference type="AlphaFoldDB" id="A0A2P5EMD4"/>
<reference evidence="3" key="1">
    <citation type="submission" date="2016-06" db="EMBL/GenBank/DDBJ databases">
        <title>Parallel loss of symbiosis genes in relatives of nitrogen-fixing non-legume Parasponia.</title>
        <authorList>
            <person name="Van Velzen R."/>
            <person name="Holmer R."/>
            <person name="Bu F."/>
            <person name="Rutten L."/>
            <person name="Van Zeijl A."/>
            <person name="Liu W."/>
            <person name="Santuari L."/>
            <person name="Cao Q."/>
            <person name="Sharma T."/>
            <person name="Shen D."/>
            <person name="Roswanjaya Y."/>
            <person name="Wardhani T."/>
            <person name="Kalhor M.S."/>
            <person name="Jansen J."/>
            <person name="Van den Hoogen J."/>
            <person name="Gungor B."/>
            <person name="Hartog M."/>
            <person name="Hontelez J."/>
            <person name="Verver J."/>
            <person name="Yang W.-C."/>
            <person name="Schijlen E."/>
            <person name="Repin R."/>
            <person name="Schilthuizen M."/>
            <person name="Schranz E."/>
            <person name="Heidstra R."/>
            <person name="Miyata K."/>
            <person name="Fedorova E."/>
            <person name="Kohlen W."/>
            <person name="Bisseling T."/>
            <person name="Smit S."/>
            <person name="Geurts R."/>
        </authorList>
    </citation>
    <scope>NUCLEOTIDE SEQUENCE [LARGE SCALE GENOMIC DNA]</scope>
    <source>
        <strain evidence="3">cv. RG33-2</strain>
    </source>
</reference>
<proteinExistence type="predicted"/>
<dbReference type="Proteomes" id="UP000237000">
    <property type="component" value="Unassembled WGS sequence"/>
</dbReference>
<feature type="chain" id="PRO_5015146262" description="Rx N-terminal domain-containing protein" evidence="1">
    <location>
        <begin position="19"/>
        <end position="212"/>
    </location>
</feature>
<name>A0A2P5EMD4_TREOI</name>
<evidence type="ECO:0000313" key="3">
    <source>
        <dbReference type="Proteomes" id="UP000237000"/>
    </source>
</evidence>
<keyword evidence="1" id="KW-0732">Signal</keyword>
<comment type="caution">
    <text evidence="2">The sequence shown here is derived from an EMBL/GenBank/DDBJ whole genome shotgun (WGS) entry which is preliminary data.</text>
</comment>
<organism evidence="2 3">
    <name type="scientific">Trema orientale</name>
    <name type="common">Charcoal tree</name>
    <name type="synonym">Celtis orientalis</name>
    <dbReference type="NCBI Taxonomy" id="63057"/>
    <lineage>
        <taxon>Eukaryota</taxon>
        <taxon>Viridiplantae</taxon>
        <taxon>Streptophyta</taxon>
        <taxon>Embryophyta</taxon>
        <taxon>Tracheophyta</taxon>
        <taxon>Spermatophyta</taxon>
        <taxon>Magnoliopsida</taxon>
        <taxon>eudicotyledons</taxon>
        <taxon>Gunneridae</taxon>
        <taxon>Pentapetalae</taxon>
        <taxon>rosids</taxon>
        <taxon>fabids</taxon>
        <taxon>Rosales</taxon>
        <taxon>Cannabaceae</taxon>
        <taxon>Trema</taxon>
    </lineage>
</organism>
<sequence>MSGSLLSVLLEVLSDMLAFQYGVLGSLKFNHMPAKYELKLMLVSANKLLNYAKNQLKEPNGKAWLERLEQVLQEVDCLMNENNTQALSRKAPKHNYKFSRTQFTPINNTLEFKIKEMGGRLELLLRQREFLSLKLVDPKLPSGCHWYTIEGRFGLVYKLGEHMLDYLEGLASNIDDVAHSGDDDDSAPTWNNINRSNFSSDRISFFSDDIED</sequence>